<feature type="compositionally biased region" description="Basic and acidic residues" evidence="1">
    <location>
        <begin position="38"/>
        <end position="65"/>
    </location>
</feature>
<keyword evidence="4" id="KW-1185">Reference proteome</keyword>
<dbReference type="SMART" id="SM00027">
    <property type="entry name" value="EH"/>
    <property type="match status" value="1"/>
</dbReference>
<dbReference type="Gene3D" id="1.10.238.10">
    <property type="entry name" value="EF-hand"/>
    <property type="match status" value="1"/>
</dbReference>
<feature type="region of interest" description="Disordered" evidence="1">
    <location>
        <begin position="12"/>
        <end position="185"/>
    </location>
</feature>
<evidence type="ECO:0000313" key="4">
    <source>
        <dbReference type="Proteomes" id="UP001219933"/>
    </source>
</evidence>
<name>A0AAF0J7N7_9BASI</name>
<evidence type="ECO:0000256" key="1">
    <source>
        <dbReference type="SAM" id="MobiDB-lite"/>
    </source>
</evidence>
<feature type="compositionally biased region" description="Basic and acidic residues" evidence="1">
    <location>
        <begin position="75"/>
        <end position="84"/>
    </location>
</feature>
<feature type="compositionally biased region" description="Low complexity" evidence="1">
    <location>
        <begin position="109"/>
        <end position="120"/>
    </location>
</feature>
<feature type="domain" description="EH" evidence="2">
    <location>
        <begin position="200"/>
        <end position="284"/>
    </location>
</feature>
<dbReference type="EMBL" id="CP119881">
    <property type="protein sequence ID" value="WFD36822.1"/>
    <property type="molecule type" value="Genomic_DNA"/>
</dbReference>
<dbReference type="SUPFAM" id="SSF47473">
    <property type="entry name" value="EF-hand"/>
    <property type="match status" value="1"/>
</dbReference>
<feature type="compositionally biased region" description="Low complexity" evidence="1">
    <location>
        <begin position="128"/>
        <end position="141"/>
    </location>
</feature>
<dbReference type="InterPro" id="IPR011992">
    <property type="entry name" value="EF-hand-dom_pair"/>
</dbReference>
<dbReference type="Proteomes" id="UP001219933">
    <property type="component" value="Chromosome 5"/>
</dbReference>
<reference evidence="3" key="1">
    <citation type="submission" date="2023-03" db="EMBL/GenBank/DDBJ databases">
        <title>Mating type loci evolution in Malassezia.</title>
        <authorList>
            <person name="Coelho M.A."/>
        </authorList>
    </citation>
    <scope>NUCLEOTIDE SEQUENCE</scope>
    <source>
        <strain evidence="3">CBS 11721</strain>
    </source>
</reference>
<dbReference type="PROSITE" id="PS50031">
    <property type="entry name" value="EH"/>
    <property type="match status" value="1"/>
</dbReference>
<evidence type="ECO:0000313" key="3">
    <source>
        <dbReference type="EMBL" id="WFD36822.1"/>
    </source>
</evidence>
<proteinExistence type="predicted"/>
<accession>A0AAF0J7N7</accession>
<sequence length="284" mass="30505">MSDTPNVRALRALFDGGGAPPCASPSKETVKVAPIRAVDTEEKEQSWKEHLKEISAKKPPKEIPATKRKTSVSSDRTHVQHEQDSQSATSQSSDTASVPDPNAGESASLPETPENLTEPENQQDTQVAPTKATLKQAAAAKRPPSIPSRASSTDTSKTDAVRAEPASDGEAKAAPVPAIPPRPHTAKTLLSVPRRNSAHDTLRYDECFDAINVDGVVWPSVTRTVWRRSGLADAELSGIWATVAPEKCRGLTRQQFTTGLRLIDARLKSLASVRRAPPVPPTRP</sequence>
<feature type="compositionally biased region" description="Low complexity" evidence="1">
    <location>
        <begin position="85"/>
        <end position="97"/>
    </location>
</feature>
<gene>
    <name evidence="3" type="ORF">MCUN1_003712</name>
</gene>
<organism evidence="3 4">
    <name type="scientific">Malassezia cuniculi</name>
    <dbReference type="NCBI Taxonomy" id="948313"/>
    <lineage>
        <taxon>Eukaryota</taxon>
        <taxon>Fungi</taxon>
        <taxon>Dikarya</taxon>
        <taxon>Basidiomycota</taxon>
        <taxon>Ustilaginomycotina</taxon>
        <taxon>Malasseziomycetes</taxon>
        <taxon>Malasseziales</taxon>
        <taxon>Malasseziaceae</taxon>
        <taxon>Malassezia</taxon>
    </lineage>
</organism>
<evidence type="ECO:0000259" key="2">
    <source>
        <dbReference type="PROSITE" id="PS50031"/>
    </source>
</evidence>
<dbReference type="InterPro" id="IPR000261">
    <property type="entry name" value="EH_dom"/>
</dbReference>
<protein>
    <recommendedName>
        <fullName evidence="2">EH domain-containing protein</fullName>
    </recommendedName>
</protein>
<dbReference type="AlphaFoldDB" id="A0AAF0J7N7"/>